<keyword evidence="1" id="KW-0479">Metal-binding</keyword>
<feature type="domain" description="C2H2-type" evidence="3">
    <location>
        <begin position="12"/>
        <end position="39"/>
    </location>
</feature>
<dbReference type="GO" id="GO:0008270">
    <property type="term" value="F:zinc ion binding"/>
    <property type="evidence" value="ECO:0007669"/>
    <property type="project" value="UniProtKB-KW"/>
</dbReference>
<sequence length="146" mass="17417">MLHEHDEYIDHYECSKCRKDFLTGAELQKHMKEHNQEERTCPYKECKGLKFKLIKDLNEHVRSEHKLNKLTCSVCNMVFRQLSTRIKHEENHKKGCDEDLVKRDPTSLSPPPIKMRKVYSPQFEAIPIRKQTTKRLTRDEILAKIK</sequence>
<dbReference type="WBParaSite" id="Csp11.Scaffold629.g12134.t1">
    <property type="protein sequence ID" value="Csp11.Scaffold629.g12134.t1"/>
    <property type="gene ID" value="Csp11.Scaffold629.g12134"/>
</dbReference>
<dbReference type="eggNOG" id="KOG2231">
    <property type="taxonomic scope" value="Eukaryota"/>
</dbReference>
<dbReference type="PROSITE" id="PS00028">
    <property type="entry name" value="ZINC_FINGER_C2H2_1"/>
    <property type="match status" value="2"/>
</dbReference>
<feature type="compositionally biased region" description="Basic and acidic residues" evidence="2">
    <location>
        <begin position="90"/>
        <end position="105"/>
    </location>
</feature>
<accession>A0A1I7TV99</accession>
<evidence type="ECO:0000256" key="1">
    <source>
        <dbReference type="PROSITE-ProRule" id="PRU00042"/>
    </source>
</evidence>
<dbReference type="STRING" id="1561998.A0A1I7TV99"/>
<protein>
    <submittedName>
        <fullName evidence="5">C2H2-type domain-containing protein</fullName>
    </submittedName>
</protein>
<dbReference type="InterPro" id="IPR013087">
    <property type="entry name" value="Znf_C2H2_type"/>
</dbReference>
<dbReference type="SMART" id="SM00355">
    <property type="entry name" value="ZnF_C2H2"/>
    <property type="match status" value="3"/>
</dbReference>
<evidence type="ECO:0000313" key="5">
    <source>
        <dbReference type="WBParaSite" id="Csp11.Scaffold629.g12134.t1"/>
    </source>
</evidence>
<reference evidence="5" key="1">
    <citation type="submission" date="2016-11" db="UniProtKB">
        <authorList>
            <consortium name="WormBaseParasite"/>
        </authorList>
    </citation>
    <scope>IDENTIFICATION</scope>
</reference>
<dbReference type="SUPFAM" id="SSF57667">
    <property type="entry name" value="beta-beta-alpha zinc fingers"/>
    <property type="match status" value="1"/>
</dbReference>
<feature type="region of interest" description="Disordered" evidence="2">
    <location>
        <begin position="90"/>
        <end position="114"/>
    </location>
</feature>
<evidence type="ECO:0000259" key="3">
    <source>
        <dbReference type="PROSITE" id="PS50157"/>
    </source>
</evidence>
<proteinExistence type="predicted"/>
<dbReference type="InterPro" id="IPR036236">
    <property type="entry name" value="Znf_C2H2_sf"/>
</dbReference>
<dbReference type="PROSITE" id="PS50157">
    <property type="entry name" value="ZINC_FINGER_C2H2_2"/>
    <property type="match status" value="1"/>
</dbReference>
<keyword evidence="1" id="KW-0863">Zinc-finger</keyword>
<dbReference type="Gene3D" id="3.30.160.60">
    <property type="entry name" value="Classic Zinc Finger"/>
    <property type="match status" value="1"/>
</dbReference>
<dbReference type="Pfam" id="PF13894">
    <property type="entry name" value="zf-C2H2_4"/>
    <property type="match status" value="1"/>
</dbReference>
<keyword evidence="4" id="KW-1185">Reference proteome</keyword>
<evidence type="ECO:0000313" key="4">
    <source>
        <dbReference type="Proteomes" id="UP000095282"/>
    </source>
</evidence>
<dbReference type="AlphaFoldDB" id="A0A1I7TV99"/>
<name>A0A1I7TV99_9PELO</name>
<dbReference type="Proteomes" id="UP000095282">
    <property type="component" value="Unplaced"/>
</dbReference>
<keyword evidence="1" id="KW-0862">Zinc</keyword>
<organism evidence="4 5">
    <name type="scientific">Caenorhabditis tropicalis</name>
    <dbReference type="NCBI Taxonomy" id="1561998"/>
    <lineage>
        <taxon>Eukaryota</taxon>
        <taxon>Metazoa</taxon>
        <taxon>Ecdysozoa</taxon>
        <taxon>Nematoda</taxon>
        <taxon>Chromadorea</taxon>
        <taxon>Rhabditida</taxon>
        <taxon>Rhabditina</taxon>
        <taxon>Rhabditomorpha</taxon>
        <taxon>Rhabditoidea</taxon>
        <taxon>Rhabditidae</taxon>
        <taxon>Peloderinae</taxon>
        <taxon>Caenorhabditis</taxon>
    </lineage>
</organism>
<evidence type="ECO:0000256" key="2">
    <source>
        <dbReference type="SAM" id="MobiDB-lite"/>
    </source>
</evidence>